<organism evidence="5 6">
    <name type="scientific">Metschnikowia bicuspidata var. bicuspidata NRRL YB-4993</name>
    <dbReference type="NCBI Taxonomy" id="869754"/>
    <lineage>
        <taxon>Eukaryota</taxon>
        <taxon>Fungi</taxon>
        <taxon>Dikarya</taxon>
        <taxon>Ascomycota</taxon>
        <taxon>Saccharomycotina</taxon>
        <taxon>Pichiomycetes</taxon>
        <taxon>Metschnikowiaceae</taxon>
        <taxon>Metschnikowia</taxon>
    </lineage>
</organism>
<evidence type="ECO:0000313" key="6">
    <source>
        <dbReference type="Proteomes" id="UP000092555"/>
    </source>
</evidence>
<accession>A0A1A0H7U8</accession>
<reference evidence="5 6" key="1">
    <citation type="submission" date="2016-05" db="EMBL/GenBank/DDBJ databases">
        <title>Comparative genomics of biotechnologically important yeasts.</title>
        <authorList>
            <consortium name="DOE Joint Genome Institute"/>
            <person name="Riley R."/>
            <person name="Haridas S."/>
            <person name="Wolfe K.H."/>
            <person name="Lopes M.R."/>
            <person name="Hittinger C.T."/>
            <person name="Goker M."/>
            <person name="Salamov A."/>
            <person name="Wisecaver J."/>
            <person name="Long T.M."/>
            <person name="Aerts A.L."/>
            <person name="Barry K."/>
            <person name="Choi C."/>
            <person name="Clum A."/>
            <person name="Coughlan A.Y."/>
            <person name="Deshpande S."/>
            <person name="Douglass A.P."/>
            <person name="Hanson S.J."/>
            <person name="Klenk H.-P."/>
            <person name="LaButti K."/>
            <person name="Lapidus A."/>
            <person name="Lindquist E."/>
            <person name="Lipzen A."/>
            <person name="Meier-kolthoff J.P."/>
            <person name="Ohm R.A."/>
            <person name="Otillar R.P."/>
            <person name="Pangilinan J."/>
            <person name="Peng Y."/>
            <person name="Rokas A."/>
            <person name="Rosa C.A."/>
            <person name="Scheuner C."/>
            <person name="Sibirny A.A."/>
            <person name="Slot J.C."/>
            <person name="Stielow J.B."/>
            <person name="Sun H."/>
            <person name="Kurtzman C.P."/>
            <person name="Blackwell M."/>
            <person name="Grigoriev I.V."/>
            <person name="Jeffries T.W."/>
        </authorList>
    </citation>
    <scope>NUCLEOTIDE SEQUENCE [LARGE SCALE GENOMIC DNA]</scope>
    <source>
        <strain evidence="5 6">NRRL YB-4993</strain>
    </source>
</reference>
<comment type="similarity">
    <text evidence="1">Belongs to the universal ribosomal protein uS14 family.</text>
</comment>
<dbReference type="OrthoDB" id="413436at2759"/>
<keyword evidence="6" id="KW-1185">Reference proteome</keyword>
<dbReference type="STRING" id="869754.A0A1A0H7U8"/>
<protein>
    <recommendedName>
        <fullName evidence="4">37S ribosomal protein MRP2, mitochondrial</fullName>
    </recommendedName>
</protein>
<dbReference type="EMBL" id="LXTC01000005">
    <property type="protein sequence ID" value="OBA19967.1"/>
    <property type="molecule type" value="Genomic_DNA"/>
</dbReference>
<evidence type="ECO:0000256" key="3">
    <source>
        <dbReference type="ARBA" id="ARBA00023274"/>
    </source>
</evidence>
<keyword evidence="5" id="KW-0238">DNA-binding</keyword>
<dbReference type="Proteomes" id="UP000092555">
    <property type="component" value="Unassembled WGS sequence"/>
</dbReference>
<keyword evidence="2" id="KW-0689">Ribosomal protein</keyword>
<evidence type="ECO:0000256" key="4">
    <source>
        <dbReference type="ARBA" id="ARBA00076896"/>
    </source>
</evidence>
<dbReference type="InterPro" id="IPR001209">
    <property type="entry name" value="Ribosomal_uS14"/>
</dbReference>
<dbReference type="Pfam" id="PF00253">
    <property type="entry name" value="Ribosomal_S14"/>
    <property type="match status" value="1"/>
</dbReference>
<gene>
    <name evidence="5" type="ORF">METBIDRAFT_79286</name>
</gene>
<proteinExistence type="inferred from homology"/>
<dbReference type="GO" id="GO:0006412">
    <property type="term" value="P:translation"/>
    <property type="evidence" value="ECO:0007669"/>
    <property type="project" value="InterPro"/>
</dbReference>
<dbReference type="PANTHER" id="PTHR19836:SF19">
    <property type="entry name" value="SMALL RIBOSOMAL SUBUNIT PROTEIN US14M"/>
    <property type="match status" value="1"/>
</dbReference>
<dbReference type="AlphaFoldDB" id="A0A1A0H7U8"/>
<dbReference type="RefSeq" id="XP_018710492.1">
    <property type="nucleotide sequence ID" value="XM_018859032.1"/>
</dbReference>
<name>A0A1A0H7U8_9ASCO</name>
<dbReference type="FunFam" id="1.10.287.1480:FF:000001">
    <property type="entry name" value="30S ribosomal protein S14"/>
    <property type="match status" value="1"/>
</dbReference>
<dbReference type="NCBIfam" id="NF006477">
    <property type="entry name" value="PRK08881.1"/>
    <property type="match status" value="1"/>
</dbReference>
<evidence type="ECO:0000256" key="1">
    <source>
        <dbReference type="ARBA" id="ARBA00009083"/>
    </source>
</evidence>
<keyword evidence="5" id="KW-0675">Receptor</keyword>
<evidence type="ECO:0000256" key="2">
    <source>
        <dbReference type="ARBA" id="ARBA00022980"/>
    </source>
</evidence>
<dbReference type="PANTHER" id="PTHR19836">
    <property type="entry name" value="30S RIBOSOMAL PROTEIN S14"/>
    <property type="match status" value="1"/>
</dbReference>
<dbReference type="Gene3D" id="1.10.287.1480">
    <property type="match status" value="1"/>
</dbReference>
<dbReference type="SUPFAM" id="SSF57716">
    <property type="entry name" value="Glucocorticoid receptor-like (DNA-binding domain)"/>
    <property type="match status" value="1"/>
</dbReference>
<sequence length="115" mass="13337">MPFRFPVKFQLPQHCYLNGRVIKDHFKRLQYAEHEVTRKALKYIARNTELPAKARLEAQLQLTAMPHYTSITQIKDRCIASGHSRAVISDFKLNRTAFRERARAGQIPGVTKASW</sequence>
<keyword evidence="3" id="KW-0687">Ribonucleoprotein</keyword>
<comment type="caution">
    <text evidence="5">The sequence shown here is derived from an EMBL/GenBank/DDBJ whole genome shotgun (WGS) entry which is preliminary data.</text>
</comment>
<evidence type="ECO:0000313" key="5">
    <source>
        <dbReference type="EMBL" id="OBA19967.1"/>
    </source>
</evidence>
<dbReference type="GO" id="GO:0003735">
    <property type="term" value="F:structural constituent of ribosome"/>
    <property type="evidence" value="ECO:0007669"/>
    <property type="project" value="EnsemblFungi"/>
</dbReference>
<dbReference type="GeneID" id="30032008"/>
<dbReference type="GO" id="GO:0005763">
    <property type="term" value="C:mitochondrial small ribosomal subunit"/>
    <property type="evidence" value="ECO:0007669"/>
    <property type="project" value="EnsemblFungi"/>
</dbReference>
<dbReference type="GO" id="GO:0003677">
    <property type="term" value="F:DNA binding"/>
    <property type="evidence" value="ECO:0007669"/>
    <property type="project" value="UniProtKB-KW"/>
</dbReference>